<evidence type="ECO:0000256" key="9">
    <source>
        <dbReference type="ARBA" id="ARBA00022777"/>
    </source>
</evidence>
<keyword evidence="5" id="KW-0808">Transferase</keyword>
<dbReference type="GO" id="GO:0005524">
    <property type="term" value="F:ATP binding"/>
    <property type="evidence" value="ECO:0007669"/>
    <property type="project" value="UniProtKB-UniRule"/>
</dbReference>
<evidence type="ECO:0000256" key="10">
    <source>
        <dbReference type="ARBA" id="ARBA00022840"/>
    </source>
</evidence>
<organism evidence="21 22">
    <name type="scientific">Chenopodium quinoa</name>
    <name type="common">Quinoa</name>
    <dbReference type="NCBI Taxonomy" id="63459"/>
    <lineage>
        <taxon>Eukaryota</taxon>
        <taxon>Viridiplantae</taxon>
        <taxon>Streptophyta</taxon>
        <taxon>Embryophyta</taxon>
        <taxon>Tracheophyta</taxon>
        <taxon>Spermatophyta</taxon>
        <taxon>Magnoliopsida</taxon>
        <taxon>eudicotyledons</taxon>
        <taxon>Gunneridae</taxon>
        <taxon>Pentapetalae</taxon>
        <taxon>Caryophyllales</taxon>
        <taxon>Chenopodiaceae</taxon>
        <taxon>Chenopodioideae</taxon>
        <taxon>Atripliceae</taxon>
        <taxon>Chenopodium</taxon>
    </lineage>
</organism>
<dbReference type="FunFam" id="3.30.200.20:FF:000059">
    <property type="entry name" value="S-receptor-like serine/threonine-protein kinase"/>
    <property type="match status" value="1"/>
</dbReference>
<feature type="region of interest" description="Disordered" evidence="19">
    <location>
        <begin position="733"/>
        <end position="760"/>
    </location>
</feature>
<dbReference type="EnsemblPlants" id="AUR62002831-RA">
    <property type="protein sequence ID" value="AUR62002831-RA:cds"/>
    <property type="gene ID" value="AUR62002831"/>
</dbReference>
<keyword evidence="3" id="KW-0723">Serine/threonine-protein kinase</keyword>
<keyword evidence="13" id="KW-1015">Disulfide bond</keyword>
<dbReference type="PANTHER" id="PTHR27009">
    <property type="entry name" value="RUST RESISTANCE KINASE LR10-RELATED"/>
    <property type="match status" value="1"/>
</dbReference>
<reference evidence="21" key="2">
    <citation type="submission" date="2021-03" db="UniProtKB">
        <authorList>
            <consortium name="EnsemblPlants"/>
        </authorList>
    </citation>
    <scope>IDENTIFICATION</scope>
</reference>
<dbReference type="InterPro" id="IPR032872">
    <property type="entry name" value="WAK_assoc_C"/>
</dbReference>
<evidence type="ECO:0000256" key="6">
    <source>
        <dbReference type="ARBA" id="ARBA00022692"/>
    </source>
</evidence>
<dbReference type="PROSITE" id="PS00108">
    <property type="entry name" value="PROTEIN_KINASE_ST"/>
    <property type="match status" value="1"/>
</dbReference>
<evidence type="ECO:0000256" key="16">
    <source>
        <dbReference type="ARBA" id="ARBA00047899"/>
    </source>
</evidence>
<comment type="catalytic activity">
    <reaction evidence="16">
        <text>L-threonyl-[protein] + ATP = O-phospho-L-threonyl-[protein] + ADP + H(+)</text>
        <dbReference type="Rhea" id="RHEA:46608"/>
        <dbReference type="Rhea" id="RHEA-COMP:11060"/>
        <dbReference type="Rhea" id="RHEA-COMP:11605"/>
        <dbReference type="ChEBI" id="CHEBI:15378"/>
        <dbReference type="ChEBI" id="CHEBI:30013"/>
        <dbReference type="ChEBI" id="CHEBI:30616"/>
        <dbReference type="ChEBI" id="CHEBI:61977"/>
        <dbReference type="ChEBI" id="CHEBI:456216"/>
        <dbReference type="EC" id="2.7.11.1"/>
    </reaction>
</comment>
<evidence type="ECO:0000256" key="12">
    <source>
        <dbReference type="ARBA" id="ARBA00023136"/>
    </source>
</evidence>
<dbReference type="InterPro" id="IPR045874">
    <property type="entry name" value="LRK10/LRL21-25-like"/>
</dbReference>
<keyword evidence="7" id="KW-0732">Signal</keyword>
<evidence type="ECO:0000256" key="4">
    <source>
        <dbReference type="ARBA" id="ARBA00022536"/>
    </source>
</evidence>
<evidence type="ECO:0000256" key="7">
    <source>
        <dbReference type="ARBA" id="ARBA00022729"/>
    </source>
</evidence>
<dbReference type="Gramene" id="AUR62002831-RA">
    <property type="protein sequence ID" value="AUR62002831-RA:cds"/>
    <property type="gene ID" value="AUR62002831"/>
</dbReference>
<keyword evidence="10 18" id="KW-0067">ATP-binding</keyword>
<keyword evidence="15" id="KW-0325">Glycoprotein</keyword>
<evidence type="ECO:0000256" key="1">
    <source>
        <dbReference type="ARBA" id="ARBA00004479"/>
    </source>
</evidence>
<feature type="domain" description="Protein kinase" evidence="20">
    <location>
        <begin position="453"/>
        <end position="729"/>
    </location>
</feature>
<evidence type="ECO:0000256" key="15">
    <source>
        <dbReference type="ARBA" id="ARBA00023180"/>
    </source>
</evidence>
<evidence type="ECO:0000256" key="2">
    <source>
        <dbReference type="ARBA" id="ARBA00012513"/>
    </source>
</evidence>
<keyword evidence="4" id="KW-0245">EGF-like domain</keyword>
<dbReference type="PROSITE" id="PS50011">
    <property type="entry name" value="PROTEIN_KINASE_DOM"/>
    <property type="match status" value="1"/>
</dbReference>
<keyword evidence="11" id="KW-1133">Transmembrane helix</keyword>
<keyword evidence="8 18" id="KW-0547">Nucleotide-binding</keyword>
<evidence type="ECO:0000259" key="20">
    <source>
        <dbReference type="PROSITE" id="PS50011"/>
    </source>
</evidence>
<evidence type="ECO:0000256" key="19">
    <source>
        <dbReference type="SAM" id="MobiDB-lite"/>
    </source>
</evidence>
<evidence type="ECO:0000256" key="17">
    <source>
        <dbReference type="ARBA" id="ARBA00048679"/>
    </source>
</evidence>
<dbReference type="Gene3D" id="3.30.200.20">
    <property type="entry name" value="Phosphorylase Kinase, domain 1"/>
    <property type="match status" value="1"/>
</dbReference>
<protein>
    <recommendedName>
        <fullName evidence="2">non-specific serine/threonine protein kinase</fullName>
        <ecNumber evidence="2">2.7.11.1</ecNumber>
    </recommendedName>
</protein>
<accession>A0A803KUX3</accession>
<dbReference type="GO" id="GO:0004674">
    <property type="term" value="F:protein serine/threonine kinase activity"/>
    <property type="evidence" value="ECO:0007669"/>
    <property type="project" value="UniProtKB-KW"/>
</dbReference>
<evidence type="ECO:0000256" key="3">
    <source>
        <dbReference type="ARBA" id="ARBA00022527"/>
    </source>
</evidence>
<dbReference type="SMART" id="SM00220">
    <property type="entry name" value="S_TKc"/>
    <property type="match status" value="1"/>
</dbReference>
<dbReference type="Pfam" id="PF00069">
    <property type="entry name" value="Pkinase"/>
    <property type="match status" value="1"/>
</dbReference>
<evidence type="ECO:0000256" key="8">
    <source>
        <dbReference type="ARBA" id="ARBA00022741"/>
    </source>
</evidence>
<dbReference type="SUPFAM" id="SSF56112">
    <property type="entry name" value="Protein kinase-like (PK-like)"/>
    <property type="match status" value="1"/>
</dbReference>
<evidence type="ECO:0000313" key="21">
    <source>
        <dbReference type="EnsemblPlants" id="AUR62002831-RA:cds"/>
    </source>
</evidence>
<comment type="subcellular location">
    <subcellularLocation>
        <location evidence="1">Membrane</location>
        <topology evidence="1">Single-pass type I membrane protein</topology>
    </subcellularLocation>
</comment>
<keyword evidence="9" id="KW-0418">Kinase</keyword>
<dbReference type="Gene3D" id="1.10.510.10">
    <property type="entry name" value="Transferase(Phosphotransferase) domain 1"/>
    <property type="match status" value="1"/>
</dbReference>
<evidence type="ECO:0000256" key="11">
    <source>
        <dbReference type="ARBA" id="ARBA00022989"/>
    </source>
</evidence>
<dbReference type="EC" id="2.7.11.1" evidence="2"/>
<keyword evidence="22" id="KW-1185">Reference proteome</keyword>
<evidence type="ECO:0000256" key="13">
    <source>
        <dbReference type="ARBA" id="ARBA00023157"/>
    </source>
</evidence>
<dbReference type="Pfam" id="PF14380">
    <property type="entry name" value="WAK_assoc"/>
    <property type="match status" value="2"/>
</dbReference>
<dbReference type="InterPro" id="IPR000719">
    <property type="entry name" value="Prot_kinase_dom"/>
</dbReference>
<comment type="catalytic activity">
    <reaction evidence="17">
        <text>L-seryl-[protein] + ATP = O-phospho-L-seryl-[protein] + ADP + H(+)</text>
        <dbReference type="Rhea" id="RHEA:17989"/>
        <dbReference type="Rhea" id="RHEA-COMP:9863"/>
        <dbReference type="Rhea" id="RHEA-COMP:11604"/>
        <dbReference type="ChEBI" id="CHEBI:15378"/>
        <dbReference type="ChEBI" id="CHEBI:29999"/>
        <dbReference type="ChEBI" id="CHEBI:30616"/>
        <dbReference type="ChEBI" id="CHEBI:83421"/>
        <dbReference type="ChEBI" id="CHEBI:456216"/>
        <dbReference type="EC" id="2.7.11.1"/>
    </reaction>
</comment>
<dbReference type="InterPro" id="IPR017441">
    <property type="entry name" value="Protein_kinase_ATP_BS"/>
</dbReference>
<keyword evidence="14" id="KW-0675">Receptor</keyword>
<feature type="binding site" evidence="18">
    <location>
        <position position="482"/>
    </location>
    <ligand>
        <name>ATP</name>
        <dbReference type="ChEBI" id="CHEBI:30616"/>
    </ligand>
</feature>
<dbReference type="InterPro" id="IPR011009">
    <property type="entry name" value="Kinase-like_dom_sf"/>
</dbReference>
<evidence type="ECO:0000256" key="14">
    <source>
        <dbReference type="ARBA" id="ARBA00023170"/>
    </source>
</evidence>
<sequence>GAVVYDGQGGVVVDQSRWKSWWTGQGGVVVVDQSKVSGGMGGGANGQVGAKTNLVVNNGLQKPICGQQGFEVTCNSKTHLIINLSNDTYAIQGIFYEFQSMHILNTAFIDATFNCTLGLHSFTLDENRFKFACTHSEVFLLQDCNNKVKNSIGEYKEESCIFNNKSRGNLIGIYAQGRNLSQFAGKCKKVVSVPYEGKNVTDIDGALRMGVQLKWNATNCRECAKSGGRCGYHNETSLQMQCFCPYGVHSLILIDVRNDLMKFSTNHDYVYVFPDCPEKVLKEYREKIVECGKLAVYKNDSKLQDLKKKCNGVVIEVPYYDEGQTKGKVMDMLERGVLLNWKAYNCTACLETGGHCVFDEPNNQFNCFCPDRTHSLFCTSSQPPIQGSSLGAVVLVTLIVIIICGKRRQRTKRFTALWNKGTAMNQNVEAFLKSYGSLAPKRYTYREIRKMTSNFKHKLGEGGYGAVYKGNQHDSRLVAVKKLKKLEGDGDDFINEVVSMGRTNHVNIVTLLGFCFEGNKRALVFEFLPNGSLEKFIYSSASGQSLPSNTLYSIAVGIAKGLDYLHRGCNTRILHFDIKPHNILLDEELRPKISDFGLARLCCPKESLISMSEARGTIGYIAPEVFCRNFGGVSHKSDVYSYGMMLLDMVCGRNNVVAEAQRTSDMYFPDWIYRRLELRDEIENDGIIEDDEAKQLQRKMILVGLWCIQSYPSNRPPMNRVLEMLEGQLESLQVPPKPHLSSPSNPIFNSSENSLLSMGN</sequence>
<dbReference type="InterPro" id="IPR008271">
    <property type="entry name" value="Ser/Thr_kinase_AS"/>
</dbReference>
<keyword evidence="12" id="KW-0472">Membrane</keyword>
<proteinExistence type="predicted"/>
<evidence type="ECO:0000256" key="5">
    <source>
        <dbReference type="ARBA" id="ARBA00022679"/>
    </source>
</evidence>
<reference evidence="21" key="1">
    <citation type="journal article" date="2017" name="Nature">
        <title>The genome of Chenopodium quinoa.</title>
        <authorList>
            <person name="Jarvis D.E."/>
            <person name="Ho Y.S."/>
            <person name="Lightfoot D.J."/>
            <person name="Schmoeckel S.M."/>
            <person name="Li B."/>
            <person name="Borm T.J.A."/>
            <person name="Ohyanagi H."/>
            <person name="Mineta K."/>
            <person name="Michell C.T."/>
            <person name="Saber N."/>
            <person name="Kharbatia N.M."/>
            <person name="Rupper R.R."/>
            <person name="Sharp A.R."/>
            <person name="Dally N."/>
            <person name="Boughton B.A."/>
            <person name="Woo Y.H."/>
            <person name="Gao G."/>
            <person name="Schijlen E.G.W.M."/>
            <person name="Guo X."/>
            <person name="Momin A.A."/>
            <person name="Negrao S."/>
            <person name="Al-Babili S."/>
            <person name="Gehring C."/>
            <person name="Roessner U."/>
            <person name="Jung C."/>
            <person name="Murphy K."/>
            <person name="Arold S.T."/>
            <person name="Gojobori T."/>
            <person name="van der Linden C.G."/>
            <person name="van Loo E.N."/>
            <person name="Jellen E.N."/>
            <person name="Maughan P.J."/>
            <person name="Tester M."/>
        </authorList>
    </citation>
    <scope>NUCLEOTIDE SEQUENCE [LARGE SCALE GENOMIC DNA]</scope>
    <source>
        <strain evidence="21">cv. PI 614886</strain>
    </source>
</reference>
<dbReference type="AlphaFoldDB" id="A0A803KUX3"/>
<evidence type="ECO:0000256" key="18">
    <source>
        <dbReference type="PROSITE-ProRule" id="PRU10141"/>
    </source>
</evidence>
<feature type="compositionally biased region" description="Polar residues" evidence="19">
    <location>
        <begin position="741"/>
        <end position="760"/>
    </location>
</feature>
<dbReference type="Proteomes" id="UP000596660">
    <property type="component" value="Unplaced"/>
</dbReference>
<dbReference type="PROSITE" id="PS00107">
    <property type="entry name" value="PROTEIN_KINASE_ATP"/>
    <property type="match status" value="1"/>
</dbReference>
<keyword evidence="6" id="KW-0812">Transmembrane</keyword>
<dbReference type="FunFam" id="1.10.510.10:FF:000590">
    <property type="entry name" value="PR5-like receptor kinase"/>
    <property type="match status" value="1"/>
</dbReference>
<dbReference type="GO" id="GO:0016020">
    <property type="term" value="C:membrane"/>
    <property type="evidence" value="ECO:0007669"/>
    <property type="project" value="UniProtKB-SubCell"/>
</dbReference>
<name>A0A803KUX3_CHEQI</name>
<evidence type="ECO:0000313" key="22">
    <source>
        <dbReference type="Proteomes" id="UP000596660"/>
    </source>
</evidence>